<accession>A0ABR8YW37</accession>
<dbReference type="EMBL" id="JACSQB010000116">
    <property type="protein sequence ID" value="MBD8048161.1"/>
    <property type="molecule type" value="Genomic_DNA"/>
</dbReference>
<feature type="non-terminal residue" evidence="1">
    <location>
        <position position="54"/>
    </location>
</feature>
<dbReference type="Proteomes" id="UP000627166">
    <property type="component" value="Unassembled WGS sequence"/>
</dbReference>
<sequence>MSKRLYRVMDPVSESYYSEVSGCVRLEEYNCVNRAYAYDKTDALAIARSVERLN</sequence>
<gene>
    <name evidence="1" type="ORF">H9637_14125</name>
</gene>
<evidence type="ECO:0000313" key="1">
    <source>
        <dbReference type="EMBL" id="MBD8048161.1"/>
    </source>
</evidence>
<organism evidence="1 2">
    <name type="scientific">Clostridium faecium</name>
    <dbReference type="NCBI Taxonomy" id="2762223"/>
    <lineage>
        <taxon>Bacteria</taxon>
        <taxon>Bacillati</taxon>
        <taxon>Bacillota</taxon>
        <taxon>Clostridia</taxon>
        <taxon>Eubacteriales</taxon>
        <taxon>Clostridiaceae</taxon>
        <taxon>Clostridium</taxon>
    </lineage>
</organism>
<reference evidence="1 2" key="1">
    <citation type="submission" date="2020-08" db="EMBL/GenBank/DDBJ databases">
        <title>A Genomic Blueprint of the Chicken Gut Microbiome.</title>
        <authorList>
            <person name="Gilroy R."/>
            <person name="Ravi A."/>
            <person name="Getino M."/>
            <person name="Pursley I."/>
            <person name="Horton D.L."/>
            <person name="Alikhan N.-F."/>
            <person name="Baker D."/>
            <person name="Gharbi K."/>
            <person name="Hall N."/>
            <person name="Watson M."/>
            <person name="Adriaenssens E.M."/>
            <person name="Foster-Nyarko E."/>
            <person name="Jarju S."/>
            <person name="Secka A."/>
            <person name="Antonio M."/>
            <person name="Oren A."/>
            <person name="Chaudhuri R."/>
            <person name="La Ragione R.M."/>
            <person name="Hildebrand F."/>
            <person name="Pallen M.J."/>
        </authorList>
    </citation>
    <scope>NUCLEOTIDE SEQUENCE [LARGE SCALE GENOMIC DNA]</scope>
    <source>
        <strain evidence="1 2">N37</strain>
    </source>
</reference>
<comment type="caution">
    <text evidence="1">The sequence shown here is derived from an EMBL/GenBank/DDBJ whole genome shotgun (WGS) entry which is preliminary data.</text>
</comment>
<name>A0ABR8YW37_9CLOT</name>
<evidence type="ECO:0000313" key="2">
    <source>
        <dbReference type="Proteomes" id="UP000627166"/>
    </source>
</evidence>
<protein>
    <submittedName>
        <fullName evidence="1">Uncharacterized protein</fullName>
    </submittedName>
</protein>
<keyword evidence="2" id="KW-1185">Reference proteome</keyword>
<proteinExistence type="predicted"/>